<evidence type="ECO:0000256" key="4">
    <source>
        <dbReference type="ARBA" id="ARBA00022771"/>
    </source>
</evidence>
<dbReference type="GO" id="GO:0008270">
    <property type="term" value="F:zinc ion binding"/>
    <property type="evidence" value="ECO:0007669"/>
    <property type="project" value="UniProtKB-KW"/>
</dbReference>
<evidence type="ECO:0000313" key="14">
    <source>
        <dbReference type="EMBL" id="KAG2233807.1"/>
    </source>
</evidence>
<evidence type="ECO:0000256" key="6">
    <source>
        <dbReference type="ARBA" id="ARBA00023015"/>
    </source>
</evidence>
<evidence type="ECO:0000256" key="10">
    <source>
        <dbReference type="PROSITE-ProRule" id="PRU00042"/>
    </source>
</evidence>
<dbReference type="PANTHER" id="PTHR24399:SF70">
    <property type="entry name" value="C2H2-TYPE DOMAIN-CONTAINING PROTEIN"/>
    <property type="match status" value="1"/>
</dbReference>
<keyword evidence="3" id="KW-0677">Repeat</keyword>
<keyword evidence="5" id="KW-0862">Zinc</keyword>
<dbReference type="FunFam" id="3.30.160.60:FF:000145">
    <property type="entry name" value="Zinc finger protein 574"/>
    <property type="match status" value="1"/>
</dbReference>
<evidence type="ECO:0000256" key="12">
    <source>
        <dbReference type="SAM" id="MobiDB-lite"/>
    </source>
</evidence>
<comment type="caution">
    <text evidence="14">The sequence shown here is derived from an EMBL/GenBank/DDBJ whole genome shotgun (WGS) entry which is preliminary data.</text>
</comment>
<feature type="domain" description="C2H2-type" evidence="13">
    <location>
        <begin position="348"/>
        <end position="384"/>
    </location>
</feature>
<dbReference type="EMBL" id="JAEPRE010000069">
    <property type="protein sequence ID" value="KAG2233807.1"/>
    <property type="molecule type" value="Genomic_DNA"/>
</dbReference>
<dbReference type="SUPFAM" id="SSF57667">
    <property type="entry name" value="beta-beta-alpha zinc fingers"/>
    <property type="match status" value="2"/>
</dbReference>
<feature type="domain" description="C2H2-type" evidence="13">
    <location>
        <begin position="320"/>
        <end position="347"/>
    </location>
</feature>
<dbReference type="Pfam" id="PF00096">
    <property type="entry name" value="zf-C2H2"/>
    <property type="match status" value="2"/>
</dbReference>
<feature type="compositionally biased region" description="Polar residues" evidence="12">
    <location>
        <begin position="509"/>
        <end position="526"/>
    </location>
</feature>
<comment type="subcellular location">
    <subcellularLocation>
        <location evidence="1">Nucleus</location>
    </subcellularLocation>
</comment>
<evidence type="ECO:0000256" key="1">
    <source>
        <dbReference type="ARBA" id="ARBA00004123"/>
    </source>
</evidence>
<proteinExistence type="predicted"/>
<organism evidence="14 15">
    <name type="scientific">Thamnidium elegans</name>
    <dbReference type="NCBI Taxonomy" id="101142"/>
    <lineage>
        <taxon>Eukaryota</taxon>
        <taxon>Fungi</taxon>
        <taxon>Fungi incertae sedis</taxon>
        <taxon>Mucoromycota</taxon>
        <taxon>Mucoromycotina</taxon>
        <taxon>Mucoromycetes</taxon>
        <taxon>Mucorales</taxon>
        <taxon>Mucorineae</taxon>
        <taxon>Mucoraceae</taxon>
        <taxon>Thamnidium</taxon>
    </lineage>
</organism>
<evidence type="ECO:0000256" key="7">
    <source>
        <dbReference type="ARBA" id="ARBA00023163"/>
    </source>
</evidence>
<dbReference type="FunFam" id="3.30.160.60:FF:000446">
    <property type="entry name" value="Zinc finger protein"/>
    <property type="match status" value="1"/>
</dbReference>
<evidence type="ECO:0000256" key="11">
    <source>
        <dbReference type="SAM" id="Coils"/>
    </source>
</evidence>
<protein>
    <recommendedName>
        <fullName evidence="9">Zinc finger protein 865</fullName>
    </recommendedName>
</protein>
<keyword evidence="8" id="KW-0539">Nucleus</keyword>
<evidence type="ECO:0000313" key="15">
    <source>
        <dbReference type="Proteomes" id="UP000613177"/>
    </source>
</evidence>
<evidence type="ECO:0000256" key="5">
    <source>
        <dbReference type="ARBA" id="ARBA00022833"/>
    </source>
</evidence>
<evidence type="ECO:0000256" key="3">
    <source>
        <dbReference type="ARBA" id="ARBA00022737"/>
    </source>
</evidence>
<dbReference type="FunFam" id="3.30.160.60:FF:000100">
    <property type="entry name" value="Zinc finger 45-like"/>
    <property type="match status" value="1"/>
</dbReference>
<keyword evidence="15" id="KW-1185">Reference proteome</keyword>
<dbReference type="GO" id="GO:0001227">
    <property type="term" value="F:DNA-binding transcription repressor activity, RNA polymerase II-specific"/>
    <property type="evidence" value="ECO:0007669"/>
    <property type="project" value="TreeGrafter"/>
</dbReference>
<dbReference type="InterPro" id="IPR013087">
    <property type="entry name" value="Znf_C2H2_type"/>
</dbReference>
<feature type="compositionally biased region" description="Low complexity" evidence="12">
    <location>
        <begin position="404"/>
        <end position="431"/>
    </location>
</feature>
<feature type="compositionally biased region" description="Low complexity" evidence="12">
    <location>
        <begin position="262"/>
        <end position="287"/>
    </location>
</feature>
<feature type="region of interest" description="Disordered" evidence="12">
    <location>
        <begin position="401"/>
        <end position="486"/>
    </location>
</feature>
<dbReference type="AlphaFoldDB" id="A0A8H7SR87"/>
<dbReference type="PROSITE" id="PS00028">
    <property type="entry name" value="ZINC_FINGER_C2H2_1"/>
    <property type="match status" value="2"/>
</dbReference>
<feature type="region of interest" description="Disordered" evidence="12">
    <location>
        <begin position="509"/>
        <end position="562"/>
    </location>
</feature>
<feature type="compositionally biased region" description="Pro residues" evidence="12">
    <location>
        <begin position="460"/>
        <end position="470"/>
    </location>
</feature>
<evidence type="ECO:0000256" key="8">
    <source>
        <dbReference type="ARBA" id="ARBA00023242"/>
    </source>
</evidence>
<dbReference type="Proteomes" id="UP000613177">
    <property type="component" value="Unassembled WGS sequence"/>
</dbReference>
<dbReference type="GO" id="GO:0000978">
    <property type="term" value="F:RNA polymerase II cis-regulatory region sequence-specific DNA binding"/>
    <property type="evidence" value="ECO:0007669"/>
    <property type="project" value="TreeGrafter"/>
</dbReference>
<sequence length="607" mass="68429">MVIPCLPNKKEPRQQVSSDDELHAFDLTWRNYLPSVSQFCCCVQRAGVIRLDDEDPLLIEPAYYNDHTLYRGEALQNYLDNPRDWEFESVLGQNDLPHFVTRNPFGTQSIKKKKKKSKKQKKREQPVVMETDMEEGDIMGYDVDNHQEDAEFLGDDQIANLAYNRHSSQVNFLILFFLLYSPSPPFFIVYMKAEKSKSTSPRLSSLLNNNNNNNNKSQVDTPMKEYLPTPVTPATDFSQFHNKKDTSAYSTFSVIKPPPSTTSPTTPTAHTTAHSTTTTTTRSNTTNDVKPYPCPECHQTFSRPHNLKSHLTTHSSERPFQCDVCNHHFRRHHDLKRHQKLHTGERPYVCKDCYRSFARLDALNRHRRAEGGTACSAVHQQVKQELEVKQNLNSLTNATYRTGSSKISNNSGVNNNNNNNNNTSTSTSTPSPQRPVIPQLHIPHPASHLYPKDNHAHTSPIPPTHSPPPSSSSQATATATAAAQSNQLLPSPSALSSLPIANNNNLTPIYQPKSLPNTPSSPTKSNKLYHPYQPWSAYRNSERPTLPPLSASPPANYSPKSLSNLDRLLQENDELKRDINQIRAMAQKEAGSLKSRVHDLEVEVIYI</sequence>
<accession>A0A8H7SR87</accession>
<dbReference type="SMART" id="SM00355">
    <property type="entry name" value="ZnF_C2H2"/>
    <property type="match status" value="3"/>
</dbReference>
<dbReference type="PANTHER" id="PTHR24399">
    <property type="entry name" value="ZINC FINGER AND BTB DOMAIN-CONTAINING"/>
    <property type="match status" value="1"/>
</dbReference>
<dbReference type="PROSITE" id="PS50157">
    <property type="entry name" value="ZINC_FINGER_C2H2_2"/>
    <property type="match status" value="3"/>
</dbReference>
<keyword evidence="7" id="KW-0804">Transcription</keyword>
<dbReference type="InterPro" id="IPR036236">
    <property type="entry name" value="Znf_C2H2_sf"/>
</dbReference>
<keyword evidence="2" id="KW-0479">Metal-binding</keyword>
<gene>
    <name evidence="14" type="ORF">INT48_005960</name>
</gene>
<dbReference type="Gene3D" id="3.30.160.60">
    <property type="entry name" value="Classic Zinc Finger"/>
    <property type="match status" value="3"/>
</dbReference>
<reference evidence="14" key="1">
    <citation type="submission" date="2021-01" db="EMBL/GenBank/DDBJ databases">
        <title>Metabolic potential, ecology and presence of endohyphal bacteria is reflected in genomic diversity of Mucoromycotina.</title>
        <authorList>
            <person name="Muszewska A."/>
            <person name="Okrasinska A."/>
            <person name="Steczkiewicz K."/>
            <person name="Drgas O."/>
            <person name="Orlowska M."/>
            <person name="Perlinska-Lenart U."/>
            <person name="Aleksandrzak-Piekarczyk T."/>
            <person name="Szatraj K."/>
            <person name="Zielenkiewicz U."/>
            <person name="Pilsyk S."/>
            <person name="Malc E."/>
            <person name="Mieczkowski P."/>
            <person name="Kruszewska J.S."/>
            <person name="Biernat P."/>
            <person name="Pawlowska J."/>
        </authorList>
    </citation>
    <scope>NUCLEOTIDE SEQUENCE</scope>
    <source>
        <strain evidence="14">WA0000018081</strain>
    </source>
</reference>
<keyword evidence="4 10" id="KW-0863">Zinc-finger</keyword>
<feature type="domain" description="C2H2-type" evidence="13">
    <location>
        <begin position="292"/>
        <end position="319"/>
    </location>
</feature>
<evidence type="ECO:0000256" key="2">
    <source>
        <dbReference type="ARBA" id="ARBA00022723"/>
    </source>
</evidence>
<evidence type="ECO:0000259" key="13">
    <source>
        <dbReference type="PROSITE" id="PS50157"/>
    </source>
</evidence>
<feature type="region of interest" description="Disordered" evidence="12">
    <location>
        <begin position="253"/>
        <end position="289"/>
    </location>
</feature>
<evidence type="ECO:0000256" key="9">
    <source>
        <dbReference type="ARBA" id="ARBA00068876"/>
    </source>
</evidence>
<name>A0A8H7SR87_9FUNG</name>
<feature type="compositionally biased region" description="Basic residues" evidence="12">
    <location>
        <begin position="110"/>
        <end position="122"/>
    </location>
</feature>
<keyword evidence="6" id="KW-0805">Transcription regulation</keyword>
<feature type="compositionally biased region" description="Low complexity" evidence="12">
    <location>
        <begin position="471"/>
        <end position="486"/>
    </location>
</feature>
<dbReference type="GO" id="GO:0005654">
    <property type="term" value="C:nucleoplasm"/>
    <property type="evidence" value="ECO:0007669"/>
    <property type="project" value="TreeGrafter"/>
</dbReference>
<feature type="coiled-coil region" evidence="11">
    <location>
        <begin position="565"/>
        <end position="603"/>
    </location>
</feature>
<feature type="region of interest" description="Disordered" evidence="12">
    <location>
        <begin position="100"/>
        <end position="127"/>
    </location>
</feature>
<keyword evidence="11" id="KW-0175">Coiled coil</keyword>